<dbReference type="EMBL" id="BRYA01000323">
    <property type="protein sequence ID" value="GMI47032.1"/>
    <property type="molecule type" value="Genomic_DNA"/>
</dbReference>
<keyword evidence="3" id="KW-1185">Reference proteome</keyword>
<evidence type="ECO:0000256" key="1">
    <source>
        <dbReference type="SAM" id="MobiDB-lite"/>
    </source>
</evidence>
<dbReference type="Proteomes" id="UP001165065">
    <property type="component" value="Unassembled WGS sequence"/>
</dbReference>
<dbReference type="OrthoDB" id="197006at2759"/>
<feature type="compositionally biased region" description="Basic and acidic residues" evidence="1">
    <location>
        <begin position="81"/>
        <end position="93"/>
    </location>
</feature>
<protein>
    <submittedName>
        <fullName evidence="2">Uncharacterized protein</fullName>
    </submittedName>
</protein>
<reference evidence="3" key="1">
    <citation type="journal article" date="2023" name="Commun. Biol.">
        <title>Genome analysis of Parmales, the sister group of diatoms, reveals the evolutionary specialization of diatoms from phago-mixotrophs to photoautotrophs.</title>
        <authorList>
            <person name="Ban H."/>
            <person name="Sato S."/>
            <person name="Yoshikawa S."/>
            <person name="Yamada K."/>
            <person name="Nakamura Y."/>
            <person name="Ichinomiya M."/>
            <person name="Sato N."/>
            <person name="Blanc-Mathieu R."/>
            <person name="Endo H."/>
            <person name="Kuwata A."/>
            <person name="Ogata H."/>
        </authorList>
    </citation>
    <scope>NUCLEOTIDE SEQUENCE [LARGE SCALE GENOMIC DNA]</scope>
</reference>
<gene>
    <name evidence="2" type="ORF">TrCOL_g1024</name>
</gene>
<dbReference type="AlphaFoldDB" id="A0A9W7GJU7"/>
<evidence type="ECO:0000313" key="3">
    <source>
        <dbReference type="Proteomes" id="UP001165065"/>
    </source>
</evidence>
<organism evidence="2 3">
    <name type="scientific">Triparma columacea</name>
    <dbReference type="NCBI Taxonomy" id="722753"/>
    <lineage>
        <taxon>Eukaryota</taxon>
        <taxon>Sar</taxon>
        <taxon>Stramenopiles</taxon>
        <taxon>Ochrophyta</taxon>
        <taxon>Bolidophyceae</taxon>
        <taxon>Parmales</taxon>
        <taxon>Triparmaceae</taxon>
        <taxon>Triparma</taxon>
    </lineage>
</organism>
<sequence>MASSIVRSLGPLGKLPVPFFGTLNLAVNFASHTAGALPRFAPWGMAATFGGVWFVWPALTQDFKAGFGIGMSTDEEEALAKKTAESKKSKKETGGGVDYSATGALKTFPTRQGMKNGFDTEEIDQMPTNLDEQAVAAILAAKESEEGHDGNLASESVDALRTFKTRKGAKYEWETEEIDQTPGMRKDDEEDEDDEE</sequence>
<proteinExistence type="predicted"/>
<comment type="caution">
    <text evidence="2">The sequence shown here is derived from an EMBL/GenBank/DDBJ whole genome shotgun (WGS) entry which is preliminary data.</text>
</comment>
<feature type="region of interest" description="Disordered" evidence="1">
    <location>
        <begin position="166"/>
        <end position="196"/>
    </location>
</feature>
<name>A0A9W7GJU7_9STRA</name>
<feature type="region of interest" description="Disordered" evidence="1">
    <location>
        <begin position="81"/>
        <end position="102"/>
    </location>
</feature>
<evidence type="ECO:0000313" key="2">
    <source>
        <dbReference type="EMBL" id="GMI47032.1"/>
    </source>
</evidence>
<accession>A0A9W7GJU7</accession>